<evidence type="ECO:0000256" key="1">
    <source>
        <dbReference type="ARBA" id="ARBA00001946"/>
    </source>
</evidence>
<accession>A0A975SPF3</accession>
<dbReference type="GO" id="GO:0019677">
    <property type="term" value="P:NAD+ catabolic process"/>
    <property type="evidence" value="ECO:0007669"/>
    <property type="project" value="TreeGrafter"/>
</dbReference>
<dbReference type="Proteomes" id="UP000683428">
    <property type="component" value="Chromosome"/>
</dbReference>
<dbReference type="Pfam" id="PF00293">
    <property type="entry name" value="NUDIX"/>
    <property type="match status" value="1"/>
</dbReference>
<dbReference type="PROSITE" id="PS51462">
    <property type="entry name" value="NUDIX"/>
    <property type="match status" value="1"/>
</dbReference>
<evidence type="ECO:0000313" key="4">
    <source>
        <dbReference type="EMBL" id="QWT49550.1"/>
    </source>
</evidence>
<evidence type="ECO:0000259" key="3">
    <source>
        <dbReference type="PROSITE" id="PS51462"/>
    </source>
</evidence>
<evidence type="ECO:0000313" key="5">
    <source>
        <dbReference type="Proteomes" id="UP000683428"/>
    </source>
</evidence>
<organism evidence="4 5">
    <name type="scientific">Azospira inquinata</name>
    <dbReference type="NCBI Taxonomy" id="2785627"/>
    <lineage>
        <taxon>Bacteria</taxon>
        <taxon>Pseudomonadati</taxon>
        <taxon>Pseudomonadota</taxon>
        <taxon>Betaproteobacteria</taxon>
        <taxon>Rhodocyclales</taxon>
        <taxon>Rhodocyclaceae</taxon>
        <taxon>Azospira</taxon>
    </lineage>
</organism>
<dbReference type="RefSeq" id="WP_216126615.1">
    <property type="nucleotide sequence ID" value="NZ_CP064782.1"/>
</dbReference>
<dbReference type="AlphaFoldDB" id="A0A975SPF3"/>
<name>A0A975SPF3_9RHOO</name>
<sequence length="176" mass="19731">MSDELVLPPIVRAPRFCPYCGASLSPRELGGLARLACRDELCGYVFWNNPTPVVAALVQWRGQMVLARNAAWEEKKFGIIAGFLERDESPEAGAMREVKEELDLDCQRWSLIGAYPFPRKNEVIIAYHVEAEGEIRLSEELCEVKLVAPDQLQGWDFGTGLAVRDWLAKRQPEGGV</sequence>
<feature type="domain" description="Nudix hydrolase" evidence="3">
    <location>
        <begin position="49"/>
        <end position="169"/>
    </location>
</feature>
<dbReference type="GO" id="GO:0006742">
    <property type="term" value="P:NADP+ catabolic process"/>
    <property type="evidence" value="ECO:0007669"/>
    <property type="project" value="TreeGrafter"/>
</dbReference>
<dbReference type="GO" id="GO:0005829">
    <property type="term" value="C:cytosol"/>
    <property type="evidence" value="ECO:0007669"/>
    <property type="project" value="TreeGrafter"/>
</dbReference>
<dbReference type="InterPro" id="IPR000086">
    <property type="entry name" value="NUDIX_hydrolase_dom"/>
</dbReference>
<proteinExistence type="predicted"/>
<evidence type="ECO:0000256" key="2">
    <source>
        <dbReference type="ARBA" id="ARBA00022801"/>
    </source>
</evidence>
<keyword evidence="2" id="KW-0378">Hydrolase</keyword>
<dbReference type="KEGG" id="aiq:Azoinq_02750"/>
<dbReference type="InterPro" id="IPR020084">
    <property type="entry name" value="NUDIX_hydrolase_CS"/>
</dbReference>
<dbReference type="PROSITE" id="PS00893">
    <property type="entry name" value="NUDIX_BOX"/>
    <property type="match status" value="1"/>
</dbReference>
<gene>
    <name evidence="4" type="ORF">Azoinq_02750</name>
</gene>
<dbReference type="PANTHER" id="PTHR42904:SF12">
    <property type="entry name" value="ADP-RIBOSE PYROPHOSPHATASE-RELATED"/>
    <property type="match status" value="1"/>
</dbReference>
<keyword evidence="5" id="KW-1185">Reference proteome</keyword>
<dbReference type="EMBL" id="CP064782">
    <property type="protein sequence ID" value="QWT49550.1"/>
    <property type="molecule type" value="Genomic_DNA"/>
</dbReference>
<reference evidence="4" key="1">
    <citation type="submission" date="2020-11" db="EMBL/GenBank/DDBJ databases">
        <title>Azospira inquinata sp. nov.</title>
        <authorList>
            <person name="Moe W.M."/>
            <person name="Mikes M.C."/>
        </authorList>
    </citation>
    <scope>NUCLEOTIDE SEQUENCE</scope>
    <source>
        <strain evidence="4">Azo-3</strain>
    </source>
</reference>
<dbReference type="InterPro" id="IPR050241">
    <property type="entry name" value="NAD-cap_RNA_hydrolase_NudC"/>
</dbReference>
<protein>
    <submittedName>
        <fullName evidence="4">NUDIX domain-containing protein</fullName>
    </submittedName>
</protein>
<comment type="cofactor">
    <cofactor evidence="1">
        <name>Mg(2+)</name>
        <dbReference type="ChEBI" id="CHEBI:18420"/>
    </cofactor>
</comment>
<dbReference type="PANTHER" id="PTHR42904">
    <property type="entry name" value="NUDIX HYDROLASE, NUDC SUBFAMILY"/>
    <property type="match status" value="1"/>
</dbReference>
<dbReference type="GO" id="GO:0035529">
    <property type="term" value="F:NADH pyrophosphatase activity"/>
    <property type="evidence" value="ECO:0007669"/>
    <property type="project" value="TreeGrafter"/>
</dbReference>